<keyword evidence="4" id="KW-0808">Transferase</keyword>
<dbReference type="RefSeq" id="WP_015363674.1">
    <property type="nucleotide sequence ID" value="NZ_QKZR01000006.1"/>
</dbReference>
<dbReference type="CDD" id="cd00082">
    <property type="entry name" value="HisKA"/>
    <property type="match status" value="1"/>
</dbReference>
<dbReference type="CDD" id="cd00075">
    <property type="entry name" value="HATPase"/>
    <property type="match status" value="1"/>
</dbReference>
<proteinExistence type="predicted"/>
<evidence type="ECO:0000256" key="7">
    <source>
        <dbReference type="ARBA" id="ARBA00022840"/>
    </source>
</evidence>
<sequence length="398" mass="45013">MTAAIQLTEESRLKAIQKLRISRDREKVFDELTELACRLTEVPRSLISIVEKDEVWFKSQKGLELNSSKRELSFCSKVIASNEEVFVIEDARKIESLENHPEVIAVDPIIFYAGVKLMSKDGYPIGAICVLDNKPHKLSEEDKNSLLMVGDLIQRQFELKKLNEDLLVQTAILEENNEMLKSFAHTVSHDMKMPLANMVLTTDIVSKKYGEAIDDSGKKYLKFIKDAAFGLSDYVGQILSHYESDTFLIEDREVFDIYTILEAIQDILAIPDDVGFQLPEDNILVNINKSVLEQILFNLIANALKYNDKETVIIKIDAVEKDNFYIFKVIDNGIGISEDKKEEIFKMFSTLDVKDRNGKKGNGIGLSTVKKLVNKLNGFISVNSELGKGTEFIITVSK</sequence>
<dbReference type="Pfam" id="PF02518">
    <property type="entry name" value="HATPase_c"/>
    <property type="match status" value="1"/>
</dbReference>
<dbReference type="InterPro" id="IPR003594">
    <property type="entry name" value="HATPase_dom"/>
</dbReference>
<dbReference type="Gene3D" id="1.10.287.130">
    <property type="match status" value="1"/>
</dbReference>
<dbReference type="InterPro" id="IPR036890">
    <property type="entry name" value="HATPase_C_sf"/>
</dbReference>
<evidence type="ECO:0000313" key="10">
    <source>
        <dbReference type="EMBL" id="PZX37929.1"/>
    </source>
</evidence>
<keyword evidence="5" id="KW-0547">Nucleotide-binding</keyword>
<keyword evidence="6 10" id="KW-0418">Kinase</keyword>
<accession>A0ABX5PVB4</accession>
<organism evidence="10 11">
    <name type="scientific">Nonlabens dokdonensis</name>
    <dbReference type="NCBI Taxonomy" id="328515"/>
    <lineage>
        <taxon>Bacteria</taxon>
        <taxon>Pseudomonadati</taxon>
        <taxon>Bacteroidota</taxon>
        <taxon>Flavobacteriia</taxon>
        <taxon>Flavobacteriales</taxon>
        <taxon>Flavobacteriaceae</taxon>
        <taxon>Nonlabens</taxon>
    </lineage>
</organism>
<evidence type="ECO:0000256" key="6">
    <source>
        <dbReference type="ARBA" id="ARBA00022777"/>
    </source>
</evidence>
<keyword evidence="3" id="KW-0597">Phosphoprotein</keyword>
<dbReference type="Pfam" id="PF01590">
    <property type="entry name" value="GAF"/>
    <property type="match status" value="1"/>
</dbReference>
<evidence type="ECO:0000256" key="2">
    <source>
        <dbReference type="ARBA" id="ARBA00012438"/>
    </source>
</evidence>
<reference evidence="10 11" key="1">
    <citation type="submission" date="2018-06" db="EMBL/GenBank/DDBJ databases">
        <title>Genomic Encyclopedia of Archaeal and Bacterial Type Strains, Phase II (KMG-II): from individual species to whole genera.</title>
        <authorList>
            <person name="Goeker M."/>
        </authorList>
    </citation>
    <scope>NUCLEOTIDE SEQUENCE [LARGE SCALE GENOMIC DNA]</scope>
    <source>
        <strain evidence="10 11">DSM 17205</strain>
    </source>
</reference>
<dbReference type="InterPro" id="IPR036097">
    <property type="entry name" value="HisK_dim/P_sf"/>
</dbReference>
<evidence type="ECO:0000256" key="5">
    <source>
        <dbReference type="ARBA" id="ARBA00022741"/>
    </source>
</evidence>
<feature type="domain" description="Histidine kinase" evidence="9">
    <location>
        <begin position="186"/>
        <end position="398"/>
    </location>
</feature>
<dbReference type="PANTHER" id="PTHR42878">
    <property type="entry name" value="TWO-COMPONENT HISTIDINE KINASE"/>
    <property type="match status" value="1"/>
</dbReference>
<protein>
    <recommendedName>
        <fullName evidence="2">histidine kinase</fullName>
        <ecNumber evidence="2">2.7.13.3</ecNumber>
    </recommendedName>
</protein>
<evidence type="ECO:0000259" key="9">
    <source>
        <dbReference type="PROSITE" id="PS50109"/>
    </source>
</evidence>
<dbReference type="SMART" id="SM00387">
    <property type="entry name" value="HATPase_c"/>
    <property type="match status" value="1"/>
</dbReference>
<dbReference type="Proteomes" id="UP000248584">
    <property type="component" value="Unassembled WGS sequence"/>
</dbReference>
<gene>
    <name evidence="10" type="ORF">LX97_03025</name>
</gene>
<dbReference type="SMART" id="SM00065">
    <property type="entry name" value="GAF"/>
    <property type="match status" value="1"/>
</dbReference>
<dbReference type="InterPro" id="IPR050351">
    <property type="entry name" value="BphY/WalK/GraS-like"/>
</dbReference>
<dbReference type="PROSITE" id="PS50109">
    <property type="entry name" value="HIS_KIN"/>
    <property type="match status" value="1"/>
</dbReference>
<keyword evidence="11" id="KW-1185">Reference proteome</keyword>
<dbReference type="EC" id="2.7.13.3" evidence="2"/>
<dbReference type="InterPro" id="IPR029016">
    <property type="entry name" value="GAF-like_dom_sf"/>
</dbReference>
<evidence type="ECO:0000256" key="4">
    <source>
        <dbReference type="ARBA" id="ARBA00022679"/>
    </source>
</evidence>
<dbReference type="InterPro" id="IPR005467">
    <property type="entry name" value="His_kinase_dom"/>
</dbReference>
<dbReference type="SUPFAM" id="SSF55874">
    <property type="entry name" value="ATPase domain of HSP90 chaperone/DNA topoisomerase II/histidine kinase"/>
    <property type="match status" value="1"/>
</dbReference>
<dbReference type="SUPFAM" id="SSF47384">
    <property type="entry name" value="Homodimeric domain of signal transducing histidine kinase"/>
    <property type="match status" value="1"/>
</dbReference>
<dbReference type="PRINTS" id="PR00344">
    <property type="entry name" value="BCTRLSENSOR"/>
</dbReference>
<evidence type="ECO:0000256" key="1">
    <source>
        <dbReference type="ARBA" id="ARBA00000085"/>
    </source>
</evidence>
<dbReference type="SUPFAM" id="SSF55781">
    <property type="entry name" value="GAF domain-like"/>
    <property type="match status" value="1"/>
</dbReference>
<dbReference type="EMBL" id="QKZR01000006">
    <property type="protein sequence ID" value="PZX37929.1"/>
    <property type="molecule type" value="Genomic_DNA"/>
</dbReference>
<evidence type="ECO:0000256" key="8">
    <source>
        <dbReference type="ARBA" id="ARBA00023012"/>
    </source>
</evidence>
<dbReference type="Gene3D" id="3.30.565.10">
    <property type="entry name" value="Histidine kinase-like ATPase, C-terminal domain"/>
    <property type="match status" value="1"/>
</dbReference>
<evidence type="ECO:0000256" key="3">
    <source>
        <dbReference type="ARBA" id="ARBA00022553"/>
    </source>
</evidence>
<dbReference type="Gene3D" id="3.30.450.40">
    <property type="match status" value="1"/>
</dbReference>
<keyword evidence="8" id="KW-0902">Two-component regulatory system</keyword>
<dbReference type="InterPro" id="IPR003018">
    <property type="entry name" value="GAF"/>
</dbReference>
<dbReference type="InterPro" id="IPR003661">
    <property type="entry name" value="HisK_dim/P_dom"/>
</dbReference>
<keyword evidence="7" id="KW-0067">ATP-binding</keyword>
<comment type="caution">
    <text evidence="10">The sequence shown here is derived from an EMBL/GenBank/DDBJ whole genome shotgun (WGS) entry which is preliminary data.</text>
</comment>
<dbReference type="GO" id="GO:0016301">
    <property type="term" value="F:kinase activity"/>
    <property type="evidence" value="ECO:0007669"/>
    <property type="project" value="UniProtKB-KW"/>
</dbReference>
<dbReference type="InterPro" id="IPR004358">
    <property type="entry name" value="Sig_transdc_His_kin-like_C"/>
</dbReference>
<comment type="catalytic activity">
    <reaction evidence="1">
        <text>ATP + protein L-histidine = ADP + protein N-phospho-L-histidine.</text>
        <dbReference type="EC" id="2.7.13.3"/>
    </reaction>
</comment>
<name>A0ABX5PVB4_9FLAO</name>
<evidence type="ECO:0000313" key="11">
    <source>
        <dbReference type="Proteomes" id="UP000248584"/>
    </source>
</evidence>
<dbReference type="PANTHER" id="PTHR42878:SF7">
    <property type="entry name" value="SENSOR HISTIDINE KINASE GLRK"/>
    <property type="match status" value="1"/>
</dbReference>